<dbReference type="PIRSF" id="PIRSF000812">
    <property type="entry name" value="AAD"/>
    <property type="match status" value="1"/>
</dbReference>
<protein>
    <submittedName>
        <fullName evidence="1">Aminoglycoside 6-adenylyltransferase</fullName>
    </submittedName>
</protein>
<dbReference type="EMBL" id="JARPXM010000019">
    <property type="protein sequence ID" value="MDT2539596.1"/>
    <property type="molecule type" value="Genomic_DNA"/>
</dbReference>
<dbReference type="Gene3D" id="1.20.120.330">
    <property type="entry name" value="Nucleotidyltransferases domain 2"/>
    <property type="match status" value="1"/>
</dbReference>
<dbReference type="Pfam" id="PF04439">
    <property type="entry name" value="Adenyl_transf"/>
    <property type="match status" value="1"/>
</dbReference>
<dbReference type="SUPFAM" id="SSF81301">
    <property type="entry name" value="Nucleotidyltransferase"/>
    <property type="match status" value="1"/>
</dbReference>
<proteinExistence type="predicted"/>
<dbReference type="AlphaFoldDB" id="A0AAW8SZL4"/>
<dbReference type="SUPFAM" id="SSF81631">
    <property type="entry name" value="PAP/OAS1 substrate-binding domain"/>
    <property type="match status" value="1"/>
</dbReference>
<organism evidence="1 2">
    <name type="scientific">Enterococcus raffinosus</name>
    <dbReference type="NCBI Taxonomy" id="71452"/>
    <lineage>
        <taxon>Bacteria</taxon>
        <taxon>Bacillati</taxon>
        <taxon>Bacillota</taxon>
        <taxon>Bacilli</taxon>
        <taxon>Lactobacillales</taxon>
        <taxon>Enterococcaceae</taxon>
        <taxon>Enterococcus</taxon>
    </lineage>
</organism>
<reference evidence="1" key="1">
    <citation type="submission" date="2023-03" db="EMBL/GenBank/DDBJ databases">
        <authorList>
            <person name="Shen W."/>
            <person name="Cai J."/>
        </authorList>
    </citation>
    <scope>NUCLEOTIDE SEQUENCE</scope>
    <source>
        <strain evidence="1">B646-2</strain>
    </source>
</reference>
<comment type="caution">
    <text evidence="1">The sequence shown here is derived from an EMBL/GenBank/DDBJ whole genome shotgun (WGS) entry which is preliminary data.</text>
</comment>
<name>A0AAW8SZL4_9ENTE</name>
<dbReference type="InterPro" id="IPR007530">
    <property type="entry name" value="Aminoglycoside_adenylylTfrase"/>
</dbReference>
<dbReference type="RefSeq" id="WP_010744562.1">
    <property type="nucleotide sequence ID" value="NZ_BAAAXM010000028.1"/>
</dbReference>
<evidence type="ECO:0000313" key="1">
    <source>
        <dbReference type="EMBL" id="MDT2539596.1"/>
    </source>
</evidence>
<dbReference type="Proteomes" id="UP001249240">
    <property type="component" value="Unassembled WGS sequence"/>
</dbReference>
<dbReference type="InterPro" id="IPR043519">
    <property type="entry name" value="NT_sf"/>
</dbReference>
<gene>
    <name evidence="1" type="ORF">P7D78_15775</name>
</gene>
<sequence>MRSEKEMYHIILETAKKDDRIRAVFLNGSRANKNVPTDIYQDYDIVYVVTELESFKRDPEWIDSFGERLILQTPETMRSPSGLGHFNWMMLFSDGNRLDLTLIPIPLLESFSKDSLTVPLLDKDDLLPAFPPASDKDYLITPPTKIEFESCCNNFWWCLQNVAKGIARDQLPYALMMYNTVVRKELHDMIDWFIGIKNSFSVSSGKMGKYYKRFLPKDLYEQYCATYSNTETENIWCAMFVACELFHTLAVFTANHFDYSYQQEDENGIREYLIKTQNNDY</sequence>
<dbReference type="Gene3D" id="3.30.460.10">
    <property type="entry name" value="Beta Polymerase, domain 2"/>
    <property type="match status" value="1"/>
</dbReference>
<evidence type="ECO:0000313" key="2">
    <source>
        <dbReference type="Proteomes" id="UP001249240"/>
    </source>
</evidence>
<accession>A0AAW8SZL4</accession>